<protein>
    <submittedName>
        <fullName evidence="3">Uncharacterized protein</fullName>
    </submittedName>
</protein>
<evidence type="ECO:0000313" key="4">
    <source>
        <dbReference type="Proteomes" id="UP000182798"/>
    </source>
</evidence>
<dbReference type="Proteomes" id="UP000643672">
    <property type="component" value="Unassembled WGS sequence"/>
</dbReference>
<dbReference type="Proteomes" id="UP000182798">
    <property type="component" value="Unassembled WGS sequence"/>
</dbReference>
<sequence>MNIHQMQISYSNQEDRLILSINSKENEELRLFLTRRIVASFWEILNKTISHSLSIATPNDMLEPKDGQPESQKKQMEQKMEQQIQHQNIIEKSDYETPFNNGNKFPVGEAPILVEKITINVYENNNTALIFESNNGQNINLNLNPQLLHNLSDLLIRVMPSTNWNIDLMSETNILIPDNQDKLALH</sequence>
<name>A0A1J5U9R3_9GAMM</name>
<dbReference type="EMBL" id="CAESAQ020000078">
    <property type="protein sequence ID" value="CAB5504225.1"/>
    <property type="molecule type" value="Genomic_DNA"/>
</dbReference>
<evidence type="ECO:0000313" key="2">
    <source>
        <dbReference type="EMBL" id="CAB5504225.1"/>
    </source>
</evidence>
<feature type="region of interest" description="Disordered" evidence="1">
    <location>
        <begin position="57"/>
        <end position="78"/>
    </location>
</feature>
<evidence type="ECO:0000313" key="3">
    <source>
        <dbReference type="EMBL" id="OIR25113.1"/>
    </source>
</evidence>
<feature type="compositionally biased region" description="Basic and acidic residues" evidence="1">
    <location>
        <begin position="62"/>
        <end position="78"/>
    </location>
</feature>
<accession>A0A1J5U9R3</accession>
<dbReference type="OrthoDB" id="9795237at2"/>
<dbReference type="RefSeq" id="WP_071563819.1">
    <property type="nucleotide sequence ID" value="NZ_CAESAQ020000078.1"/>
</dbReference>
<evidence type="ECO:0000256" key="1">
    <source>
        <dbReference type="SAM" id="MobiDB-lite"/>
    </source>
</evidence>
<organism evidence="3 4">
    <name type="scientific">Bathymodiolus thermophilus thioautotrophic gill symbiont</name>
    <dbReference type="NCBI Taxonomy" id="2360"/>
    <lineage>
        <taxon>Bacteria</taxon>
        <taxon>Pseudomonadati</taxon>
        <taxon>Pseudomonadota</taxon>
        <taxon>Gammaproteobacteria</taxon>
        <taxon>sulfur-oxidizing symbionts</taxon>
    </lineage>
</organism>
<evidence type="ECO:0000313" key="5">
    <source>
        <dbReference type="Proteomes" id="UP000643672"/>
    </source>
</evidence>
<comment type="caution">
    <text evidence="3">The sequence shown here is derived from an EMBL/GenBank/DDBJ whole genome shotgun (WGS) entry which is preliminary data.</text>
</comment>
<dbReference type="EMBL" id="MIQH01000399">
    <property type="protein sequence ID" value="OIR25113.1"/>
    <property type="molecule type" value="Genomic_DNA"/>
</dbReference>
<reference evidence="2 5" key="3">
    <citation type="submission" date="2020-05" db="EMBL/GenBank/DDBJ databases">
        <authorList>
            <person name="Petersen J."/>
            <person name="Sayavedra L."/>
        </authorList>
    </citation>
    <scope>NUCLEOTIDE SEQUENCE [LARGE SCALE GENOMIC DNA]</scope>
    <source>
        <strain evidence="2">B thermophilus SOXS</strain>
    </source>
</reference>
<keyword evidence="5" id="KW-1185">Reference proteome</keyword>
<gene>
    <name evidence="3" type="ORF">BGC33_12690</name>
    <name evidence="2" type="ORF">THERMOS_1919</name>
</gene>
<reference evidence="3" key="2">
    <citation type="journal article" date="2017" name="Stand. Genomic Sci.">
        <title>Genome sequence of the sulfur-oxidizing Bathymodiolus thermophilus gill endosymbiont.</title>
        <authorList>
            <person name="Ponnudurai R."/>
            <person name="Sayavedra L."/>
            <person name="Kleiner M."/>
            <person name="Heiden S.E."/>
            <person name="Thurmer A."/>
            <person name="Felbeck H."/>
            <person name="Schluter R."/>
            <person name="Sievert S.M."/>
            <person name="Daniel R."/>
            <person name="Schweder T."/>
            <person name="Markert S."/>
        </authorList>
    </citation>
    <scope>NUCLEOTIDE SEQUENCE</scope>
    <source>
        <strain evidence="3">BAT/CrabSpa'14</strain>
    </source>
</reference>
<dbReference type="AlphaFoldDB" id="A0A1J5U9R3"/>
<reference evidence="4" key="1">
    <citation type="submission" date="2016-09" db="EMBL/GenBank/DDBJ databases">
        <title>Genome Sequence of Bathymodiolus thermophilus sulfur-oxidizing gill endosymbiont.</title>
        <authorList>
            <person name="Ponnudurai R."/>
            <person name="Kleiner M."/>
            <person name="Sayavedra L."/>
            <person name="Thuermer A."/>
            <person name="Felbeck H."/>
            <person name="Schlueter R."/>
            <person name="Schweder T."/>
            <person name="Markert S."/>
        </authorList>
    </citation>
    <scope>NUCLEOTIDE SEQUENCE [LARGE SCALE GENOMIC DNA]</scope>
    <source>
        <strain evidence="4">BAT/CrabSpa'14</strain>
    </source>
</reference>
<proteinExistence type="predicted"/>